<gene>
    <name evidence="7" type="primary">yfkO</name>
    <name evidence="7" type="ORF">OPDIPICF_03515</name>
</gene>
<evidence type="ECO:0000256" key="3">
    <source>
        <dbReference type="ARBA" id="ARBA00022630"/>
    </source>
</evidence>
<comment type="cofactor">
    <cofactor evidence="1">
        <name>FMN</name>
        <dbReference type="ChEBI" id="CHEBI:58210"/>
    </cofactor>
</comment>
<dbReference type="SUPFAM" id="SSF55469">
    <property type="entry name" value="FMN-dependent nitroreductase-like"/>
    <property type="match status" value="1"/>
</dbReference>
<sequence>MTLIDALNWRYAVKTFSQRTVSTALRDELIEATRLTPSCYGLQPYRLIRVATPETREQLGSYAWGQNKVHDSSDLFVLAVHTDGISAIVDRYLRCQSNVRGESLSSLNDFRDYLITTLGQKNDAEIIHWAHRQAYIALGQLTTAAAIKRVDTCPMEGIDTAGFDRILGLESCHLTTSVACVIGYRDTDDKQASKPKVRFPITDFLVEM</sequence>
<protein>
    <submittedName>
        <fullName evidence="7">NAD(P)H nitroreductase YfkO</fullName>
        <ecNumber evidence="7">1.-.-.-</ecNumber>
    </submittedName>
</protein>
<dbReference type="EMBL" id="CACSIO010000062">
    <property type="protein sequence ID" value="CAA0125631.1"/>
    <property type="molecule type" value="Genomic_DNA"/>
</dbReference>
<feature type="domain" description="Nitroreductase" evidence="6">
    <location>
        <begin position="8"/>
        <end position="184"/>
    </location>
</feature>
<evidence type="ECO:0000256" key="2">
    <source>
        <dbReference type="ARBA" id="ARBA00007118"/>
    </source>
</evidence>
<dbReference type="Pfam" id="PF00881">
    <property type="entry name" value="Nitroreductase"/>
    <property type="match status" value="1"/>
</dbReference>
<keyword evidence="5 7" id="KW-0560">Oxidoreductase</keyword>
<keyword evidence="8" id="KW-1185">Reference proteome</keyword>
<dbReference type="PANTHER" id="PTHR43673">
    <property type="entry name" value="NAD(P)H NITROREDUCTASE YDGI-RELATED"/>
    <property type="match status" value="1"/>
</dbReference>
<dbReference type="PANTHER" id="PTHR43673:SF2">
    <property type="entry name" value="NITROREDUCTASE"/>
    <property type="match status" value="1"/>
</dbReference>
<dbReference type="GO" id="GO:0016491">
    <property type="term" value="F:oxidoreductase activity"/>
    <property type="evidence" value="ECO:0007669"/>
    <property type="project" value="UniProtKB-KW"/>
</dbReference>
<dbReference type="AlphaFoldDB" id="A0A5S9QZQ8"/>
<reference evidence="7 8" key="1">
    <citation type="submission" date="2019-11" db="EMBL/GenBank/DDBJ databases">
        <authorList>
            <person name="Holert J."/>
        </authorList>
    </citation>
    <scope>NUCLEOTIDE SEQUENCE [LARGE SCALE GENOMIC DNA]</scope>
    <source>
        <strain evidence="7">SB11_3</strain>
    </source>
</reference>
<evidence type="ECO:0000313" key="7">
    <source>
        <dbReference type="EMBL" id="CAA0125631.1"/>
    </source>
</evidence>
<keyword evidence="3" id="KW-0285">Flavoprotein</keyword>
<evidence type="ECO:0000259" key="6">
    <source>
        <dbReference type="Pfam" id="PF00881"/>
    </source>
</evidence>
<dbReference type="InterPro" id="IPR029479">
    <property type="entry name" value="Nitroreductase"/>
</dbReference>
<dbReference type="Proteomes" id="UP000441399">
    <property type="component" value="Unassembled WGS sequence"/>
</dbReference>
<dbReference type="Gene3D" id="3.40.109.10">
    <property type="entry name" value="NADH Oxidase"/>
    <property type="match status" value="1"/>
</dbReference>
<accession>A0A5S9QZQ8</accession>
<proteinExistence type="inferred from homology"/>
<dbReference type="InterPro" id="IPR000415">
    <property type="entry name" value="Nitroreductase-like"/>
</dbReference>
<name>A0A5S9QZQ8_9GAMM</name>
<dbReference type="OrthoDB" id="9809288at2"/>
<keyword evidence="4" id="KW-0288">FMN</keyword>
<evidence type="ECO:0000256" key="4">
    <source>
        <dbReference type="ARBA" id="ARBA00022643"/>
    </source>
</evidence>
<evidence type="ECO:0000313" key="8">
    <source>
        <dbReference type="Proteomes" id="UP000441399"/>
    </source>
</evidence>
<comment type="similarity">
    <text evidence="2">Belongs to the nitroreductase family.</text>
</comment>
<dbReference type="EC" id="1.-.-.-" evidence="7"/>
<organism evidence="7 8">
    <name type="scientific">BD1-7 clade bacterium</name>
    <dbReference type="NCBI Taxonomy" id="2029982"/>
    <lineage>
        <taxon>Bacteria</taxon>
        <taxon>Pseudomonadati</taxon>
        <taxon>Pseudomonadota</taxon>
        <taxon>Gammaproteobacteria</taxon>
        <taxon>Cellvibrionales</taxon>
        <taxon>Spongiibacteraceae</taxon>
        <taxon>BD1-7 clade</taxon>
    </lineage>
</organism>
<evidence type="ECO:0000256" key="5">
    <source>
        <dbReference type="ARBA" id="ARBA00023002"/>
    </source>
</evidence>
<evidence type="ECO:0000256" key="1">
    <source>
        <dbReference type="ARBA" id="ARBA00001917"/>
    </source>
</evidence>